<sequence length="49" mass="5337">MVVSKGAAVDKWWGQEPPGWGVRGSDGSWLMKGRVRGGFMTPCDRVDSV</sequence>
<organism evidence="1 2">
    <name type="scientific">Kribbella antiqua</name>
    <dbReference type="NCBI Taxonomy" id="2512217"/>
    <lineage>
        <taxon>Bacteria</taxon>
        <taxon>Bacillati</taxon>
        <taxon>Actinomycetota</taxon>
        <taxon>Actinomycetes</taxon>
        <taxon>Propionibacteriales</taxon>
        <taxon>Kribbellaceae</taxon>
        <taxon>Kribbella</taxon>
    </lineage>
</organism>
<reference evidence="1 2" key="1">
    <citation type="journal article" date="2015" name="Stand. Genomic Sci.">
        <title>Genomic Encyclopedia of Bacterial and Archaeal Type Strains, Phase III: the genomes of soil and plant-associated and newly described type strains.</title>
        <authorList>
            <person name="Whitman W.B."/>
            <person name="Woyke T."/>
            <person name="Klenk H.P."/>
            <person name="Zhou Y."/>
            <person name="Lilburn T.G."/>
            <person name="Beck B.J."/>
            <person name="De Vos P."/>
            <person name="Vandamme P."/>
            <person name="Eisen J.A."/>
            <person name="Garrity G."/>
            <person name="Hugenholtz P."/>
            <person name="Kyrpides N.C."/>
        </authorList>
    </citation>
    <scope>NUCLEOTIDE SEQUENCE [LARGE SCALE GENOMIC DNA]</scope>
    <source>
        <strain evidence="1 2">VKM Ac-2541</strain>
    </source>
</reference>
<accession>A0A4R2IGU1</accession>
<evidence type="ECO:0000313" key="2">
    <source>
        <dbReference type="Proteomes" id="UP000295573"/>
    </source>
</evidence>
<name>A0A4R2IGU1_9ACTN</name>
<keyword evidence="2" id="KW-1185">Reference proteome</keyword>
<dbReference type="Proteomes" id="UP000295573">
    <property type="component" value="Unassembled WGS sequence"/>
</dbReference>
<gene>
    <name evidence="1" type="ORF">EV646_11222</name>
</gene>
<evidence type="ECO:0000313" key="1">
    <source>
        <dbReference type="EMBL" id="TCO43446.1"/>
    </source>
</evidence>
<dbReference type="EMBL" id="SLWR01000012">
    <property type="protein sequence ID" value="TCO43446.1"/>
    <property type="molecule type" value="Genomic_DNA"/>
</dbReference>
<proteinExistence type="predicted"/>
<dbReference type="AlphaFoldDB" id="A0A4R2IGU1"/>
<comment type="caution">
    <text evidence="1">The sequence shown here is derived from an EMBL/GenBank/DDBJ whole genome shotgun (WGS) entry which is preliminary data.</text>
</comment>
<protein>
    <submittedName>
        <fullName evidence="1">Uncharacterized protein</fullName>
    </submittedName>
</protein>